<evidence type="ECO:0000313" key="2">
    <source>
        <dbReference type="EMBL" id="MDC5738868.1"/>
    </source>
</evidence>
<dbReference type="Proteomes" id="UP000094761">
    <property type="component" value="Unassembled WGS sequence"/>
</dbReference>
<comment type="caution">
    <text evidence="3">The sequence shown here is derived from an EMBL/GenBank/DDBJ whole genome shotgun (WGS) entry which is preliminary data.</text>
</comment>
<name>A0A178J815_9VIBR</name>
<evidence type="ECO:0000313" key="3">
    <source>
        <dbReference type="EMBL" id="OAM98282.1"/>
    </source>
</evidence>
<dbReference type="AlphaFoldDB" id="A0A178J815"/>
<evidence type="ECO:0000259" key="1">
    <source>
        <dbReference type="Pfam" id="PF24697"/>
    </source>
</evidence>
<keyword evidence="5" id="KW-1185">Reference proteome</keyword>
<organism evidence="3 4">
    <name type="scientific">Vibrio europaeus</name>
    <dbReference type="NCBI Taxonomy" id="300876"/>
    <lineage>
        <taxon>Bacteria</taxon>
        <taxon>Pseudomonadati</taxon>
        <taxon>Pseudomonadota</taxon>
        <taxon>Gammaproteobacteria</taxon>
        <taxon>Vibrionales</taxon>
        <taxon>Vibrionaceae</taxon>
        <taxon>Vibrio</taxon>
        <taxon>Vibrio oreintalis group</taxon>
    </lineage>
</organism>
<evidence type="ECO:0000313" key="4">
    <source>
        <dbReference type="Proteomes" id="UP000094761"/>
    </source>
</evidence>
<protein>
    <recommendedName>
        <fullName evidence="1">DUF7661 domain-containing protein</fullName>
    </recommendedName>
</protein>
<evidence type="ECO:0000313" key="5">
    <source>
        <dbReference type="Proteomes" id="UP001150001"/>
    </source>
</evidence>
<accession>A0A178J815</accession>
<gene>
    <name evidence="3" type="ORF">AZ468_22480</name>
    <name evidence="2" type="ORF">OPW20_02255</name>
</gene>
<dbReference type="InterPro" id="IPR056078">
    <property type="entry name" value="DUF7661"/>
</dbReference>
<dbReference type="Proteomes" id="UP001150001">
    <property type="component" value="Unassembled WGS sequence"/>
</dbReference>
<dbReference type="Pfam" id="PF24697">
    <property type="entry name" value="DUF7661"/>
    <property type="match status" value="1"/>
</dbReference>
<dbReference type="EMBL" id="LUAX01000007">
    <property type="protein sequence ID" value="OAM98282.1"/>
    <property type="molecule type" value="Genomic_DNA"/>
</dbReference>
<dbReference type="RefSeq" id="WP_069669428.1">
    <property type="nucleotide sequence ID" value="NZ_CP180206.1"/>
</dbReference>
<feature type="domain" description="DUF7661" evidence="1">
    <location>
        <begin position="3"/>
        <end position="72"/>
    </location>
</feature>
<dbReference type="OrthoDB" id="8758505at2"/>
<dbReference type="GeneID" id="78078502"/>
<reference evidence="2" key="2">
    <citation type="submission" date="2022-11" db="EMBL/GenBank/DDBJ databases">
        <title>Role of the vibriolysin VemA secreted by the emergent pathogen Vibrio europaeus in the colonization of Manila clam mucus.</title>
        <authorList>
            <person name="Martinez C."/>
            <person name="Rodriguez S."/>
            <person name="Vences A."/>
            <person name="Barja J.L."/>
            <person name="Toranzo A.E."/>
            <person name="Dubert J."/>
        </authorList>
    </citation>
    <scope>NUCLEOTIDE SEQUENCE</scope>
    <source>
        <strain evidence="2">3454</strain>
    </source>
</reference>
<reference evidence="3 4" key="1">
    <citation type="submission" date="2016-03" db="EMBL/GenBank/DDBJ databases">
        <title>Draft genome sequence of the Vibrio tubiashii subs. europaeus.</title>
        <authorList>
            <person name="Spinard E."/>
            <person name="Dubert J."/>
            <person name="Nelson D.R."/>
            <person name="Barja J.L."/>
        </authorList>
    </citation>
    <scope>NUCLEOTIDE SEQUENCE [LARGE SCALE GENOMIC DNA]</scope>
    <source>
        <strain evidence="4">PP-638</strain>
        <strain evidence="3">PP2-638</strain>
    </source>
</reference>
<dbReference type="EMBL" id="JAPFIT010000010">
    <property type="protein sequence ID" value="MDC5738868.1"/>
    <property type="molecule type" value="Genomic_DNA"/>
</dbReference>
<sequence length="73" mass="8826">MKIFFNVFGNKMSVERKGEEWLLYQESDTSIRRRVYDIYIPSEIECDRLAQYLADMYHENATERFPSVEKIKP</sequence>
<proteinExistence type="predicted"/>